<dbReference type="OrthoDB" id="956078at2"/>
<dbReference type="PATRIC" id="fig|29536.5.peg.120"/>
<dbReference type="RefSeq" id="WP_064714013.1">
    <property type="nucleotide sequence ID" value="NZ_JMTM01000004.1"/>
</dbReference>
<gene>
    <name evidence="1" type="ORF">FLB_01160</name>
</gene>
<evidence type="ECO:0000313" key="2">
    <source>
        <dbReference type="Proteomes" id="UP000093807"/>
    </source>
</evidence>
<sequence>MDKDAEIGLDFIIDKLTNSIENVITGDSFQTEISILQNSDLKSVTKKNGWLFNWSEEYKNPVRDIYKLTISGNSKIIQGLVSLEVKSDHVYMHLVENAPFNKGQTKVYAGVAGNLVAYACKLSFQRGHDGNVSFLSKSQLVEHYEKTLGAFHFGGRIMIIETKSALKLINKYFQNK</sequence>
<proteinExistence type="predicted"/>
<dbReference type="AlphaFoldDB" id="A0A199XWE9"/>
<organism evidence="1 2">
    <name type="scientific">Flavobacterium succinicans</name>
    <dbReference type="NCBI Taxonomy" id="29536"/>
    <lineage>
        <taxon>Bacteria</taxon>
        <taxon>Pseudomonadati</taxon>
        <taxon>Bacteroidota</taxon>
        <taxon>Flavobacteriia</taxon>
        <taxon>Flavobacteriales</taxon>
        <taxon>Flavobacteriaceae</taxon>
        <taxon>Flavobacterium</taxon>
    </lineage>
</organism>
<reference evidence="1 2" key="1">
    <citation type="submission" date="2016-06" db="EMBL/GenBank/DDBJ databases">
        <title>Draft genome sequence of Flavobacterium succinicans strain DD5b.</title>
        <authorList>
            <person name="Poehlein A."/>
            <person name="Daniel R."/>
            <person name="Simeonova D.D."/>
        </authorList>
    </citation>
    <scope>NUCLEOTIDE SEQUENCE [LARGE SCALE GENOMIC DNA]</scope>
    <source>
        <strain evidence="1 2">DD5b</strain>
    </source>
</reference>
<name>A0A199XWE9_9FLAO</name>
<evidence type="ECO:0000313" key="1">
    <source>
        <dbReference type="EMBL" id="OAZ05586.1"/>
    </source>
</evidence>
<dbReference type="EMBL" id="JMTM01000004">
    <property type="protein sequence ID" value="OAZ05586.1"/>
    <property type="molecule type" value="Genomic_DNA"/>
</dbReference>
<protein>
    <submittedName>
        <fullName evidence="1">Uncharacterized protein</fullName>
    </submittedName>
</protein>
<keyword evidence="2" id="KW-1185">Reference proteome</keyword>
<dbReference type="Proteomes" id="UP000093807">
    <property type="component" value="Unassembled WGS sequence"/>
</dbReference>
<comment type="caution">
    <text evidence="1">The sequence shown here is derived from an EMBL/GenBank/DDBJ whole genome shotgun (WGS) entry which is preliminary data.</text>
</comment>
<accession>A0A199XWE9</accession>